<comment type="caution">
    <text evidence="1">The sequence shown here is derived from an EMBL/GenBank/DDBJ whole genome shotgun (WGS) entry which is preliminary data.</text>
</comment>
<evidence type="ECO:0000313" key="1">
    <source>
        <dbReference type="EMBL" id="OQX00287.1"/>
    </source>
</evidence>
<dbReference type="EMBL" id="MTEJ01000662">
    <property type="protein sequence ID" value="OQX00287.1"/>
    <property type="molecule type" value="Genomic_DNA"/>
</dbReference>
<name>A0A1Y1Q9D2_9GAMM</name>
<gene>
    <name evidence="1" type="ORF">BWK73_48940</name>
</gene>
<sequence>MAIAAWRDSTGSAYNASVSPSQMSTILDGPGLSVKNLAVTHGISQQYGIFTSGSAVLGVSTGVFLNTGNLSSIQAPNSSGAYSSNTKIQYLDPDLGKISANAKYDPAIIEFDITPLGDRVNFVFAFGSEEYPGNTCVAVSTMSLACLCPAPA</sequence>
<accession>A0A1Y1Q9D2</accession>
<reference evidence="1 2" key="1">
    <citation type="submission" date="2017-01" db="EMBL/GenBank/DDBJ databases">
        <title>Novel large sulfur bacteria in the metagenomes of groundwater-fed chemosynthetic microbial mats in the Lake Huron basin.</title>
        <authorList>
            <person name="Sharrar A.M."/>
            <person name="Flood B.E."/>
            <person name="Bailey J.V."/>
            <person name="Jones D.S."/>
            <person name="Biddanda B."/>
            <person name="Ruberg S.A."/>
            <person name="Marcus D.N."/>
            <person name="Dick G.J."/>
        </authorList>
    </citation>
    <scope>NUCLEOTIDE SEQUENCE [LARGE SCALE GENOMIC DNA]</scope>
    <source>
        <strain evidence="1">A8</strain>
    </source>
</reference>
<protein>
    <submittedName>
        <fullName evidence="1">Uncharacterized protein</fullName>
    </submittedName>
</protein>
<dbReference type="NCBIfam" id="NF038133">
    <property type="entry name" value="choice_anch_L"/>
    <property type="match status" value="1"/>
</dbReference>
<evidence type="ECO:0000313" key="2">
    <source>
        <dbReference type="Proteomes" id="UP000192491"/>
    </source>
</evidence>
<dbReference type="AlphaFoldDB" id="A0A1Y1Q9D2"/>
<proteinExistence type="predicted"/>
<organism evidence="1 2">
    <name type="scientific">Thiothrix lacustris</name>
    <dbReference type="NCBI Taxonomy" id="525917"/>
    <lineage>
        <taxon>Bacteria</taxon>
        <taxon>Pseudomonadati</taxon>
        <taxon>Pseudomonadota</taxon>
        <taxon>Gammaproteobacteria</taxon>
        <taxon>Thiotrichales</taxon>
        <taxon>Thiotrichaceae</taxon>
        <taxon>Thiothrix</taxon>
    </lineage>
</organism>
<dbReference type="InterPro" id="IPR049804">
    <property type="entry name" value="Choice_anch_L"/>
</dbReference>
<dbReference type="Proteomes" id="UP000192491">
    <property type="component" value="Unassembled WGS sequence"/>
</dbReference>